<comment type="caution">
    <text evidence="2">The sequence shown here is derived from an EMBL/GenBank/DDBJ whole genome shotgun (WGS) entry which is preliminary data.</text>
</comment>
<dbReference type="EMBL" id="LAZR01016349">
    <property type="protein sequence ID" value="KKM04896.1"/>
    <property type="molecule type" value="Genomic_DNA"/>
</dbReference>
<name>A0A0F9JGJ8_9ZZZZ</name>
<accession>A0A0F9JGJ8</accession>
<protein>
    <submittedName>
        <fullName evidence="2">Uncharacterized protein</fullName>
    </submittedName>
</protein>
<feature type="coiled-coil region" evidence="1">
    <location>
        <begin position="40"/>
        <end position="67"/>
    </location>
</feature>
<reference evidence="2" key="1">
    <citation type="journal article" date="2015" name="Nature">
        <title>Complex archaea that bridge the gap between prokaryotes and eukaryotes.</title>
        <authorList>
            <person name="Spang A."/>
            <person name="Saw J.H."/>
            <person name="Jorgensen S.L."/>
            <person name="Zaremba-Niedzwiedzka K."/>
            <person name="Martijn J."/>
            <person name="Lind A.E."/>
            <person name="van Eijk R."/>
            <person name="Schleper C."/>
            <person name="Guy L."/>
            <person name="Ettema T.J."/>
        </authorList>
    </citation>
    <scope>NUCLEOTIDE SEQUENCE</scope>
</reference>
<evidence type="ECO:0000256" key="1">
    <source>
        <dbReference type="SAM" id="Coils"/>
    </source>
</evidence>
<evidence type="ECO:0000313" key="2">
    <source>
        <dbReference type="EMBL" id="KKM04896.1"/>
    </source>
</evidence>
<gene>
    <name evidence="2" type="ORF">LCGC14_1759640</name>
</gene>
<dbReference type="AlphaFoldDB" id="A0A0F9JGJ8"/>
<keyword evidence="1" id="KW-0175">Coiled coil</keyword>
<sequence length="157" mass="18150">MSEKNLKINEVKKESAENTRNIKLAQTTAGMSEAYITNYRKQLIKLKDIYELRKKDLESRLKRQIDNTKTSHDIIDALVANKEVIHAKLKAAIHLGEEQCEYCKNYYTPQGLSRHKTTCSMKPAKKIIKKHQEEIKEAKVDVEARRAALKKQLEQLG</sequence>
<proteinExistence type="predicted"/>
<organism evidence="2">
    <name type="scientific">marine sediment metagenome</name>
    <dbReference type="NCBI Taxonomy" id="412755"/>
    <lineage>
        <taxon>unclassified sequences</taxon>
        <taxon>metagenomes</taxon>
        <taxon>ecological metagenomes</taxon>
    </lineage>
</organism>